<dbReference type="PANTHER" id="PTHR10380:SF173">
    <property type="entry name" value="CUTICULAR PROTEIN 47EF, ISOFORM C-RELATED"/>
    <property type="match status" value="1"/>
</dbReference>
<keyword evidence="5" id="KW-0812">Transmembrane</keyword>
<accession>A0A921ZPX7</accession>
<gene>
    <name evidence="6" type="ORF">O3G_MSEX013039</name>
</gene>
<evidence type="ECO:0000256" key="2">
    <source>
        <dbReference type="ARBA" id="ARBA00022729"/>
    </source>
</evidence>
<feature type="region of interest" description="Disordered" evidence="4">
    <location>
        <begin position="56"/>
        <end position="76"/>
    </location>
</feature>
<keyword evidence="5" id="KW-1133">Transmembrane helix</keyword>
<dbReference type="InterPro" id="IPR000618">
    <property type="entry name" value="Insect_cuticle"/>
</dbReference>
<keyword evidence="1 3" id="KW-0193">Cuticle</keyword>
<organism evidence="6 7">
    <name type="scientific">Manduca sexta</name>
    <name type="common">Tobacco hawkmoth</name>
    <name type="synonym">Tobacco hornworm</name>
    <dbReference type="NCBI Taxonomy" id="7130"/>
    <lineage>
        <taxon>Eukaryota</taxon>
        <taxon>Metazoa</taxon>
        <taxon>Ecdysozoa</taxon>
        <taxon>Arthropoda</taxon>
        <taxon>Hexapoda</taxon>
        <taxon>Insecta</taxon>
        <taxon>Pterygota</taxon>
        <taxon>Neoptera</taxon>
        <taxon>Endopterygota</taxon>
        <taxon>Lepidoptera</taxon>
        <taxon>Glossata</taxon>
        <taxon>Ditrysia</taxon>
        <taxon>Bombycoidea</taxon>
        <taxon>Sphingidae</taxon>
        <taxon>Sphinginae</taxon>
        <taxon>Sphingini</taxon>
        <taxon>Manduca</taxon>
    </lineage>
</organism>
<dbReference type="PROSITE" id="PS00233">
    <property type="entry name" value="CHIT_BIND_RR_1"/>
    <property type="match status" value="1"/>
</dbReference>
<name>A0A921ZPX7_MANSE</name>
<dbReference type="GO" id="GO:0062129">
    <property type="term" value="C:chitin-based extracellular matrix"/>
    <property type="evidence" value="ECO:0007669"/>
    <property type="project" value="TreeGrafter"/>
</dbReference>
<proteinExistence type="predicted"/>
<feature type="compositionally biased region" description="Pro residues" evidence="4">
    <location>
        <begin position="57"/>
        <end position="67"/>
    </location>
</feature>
<reference evidence="6" key="2">
    <citation type="submission" date="2020-12" db="EMBL/GenBank/DDBJ databases">
        <authorList>
            <person name="Kanost M."/>
        </authorList>
    </citation>
    <scope>NUCLEOTIDE SEQUENCE</scope>
</reference>
<dbReference type="InterPro" id="IPR031311">
    <property type="entry name" value="CHIT_BIND_RR_consensus"/>
</dbReference>
<feature type="transmembrane region" description="Helical" evidence="5">
    <location>
        <begin position="21"/>
        <end position="42"/>
    </location>
</feature>
<keyword evidence="5" id="KW-0472">Membrane</keyword>
<evidence type="ECO:0000256" key="1">
    <source>
        <dbReference type="ARBA" id="ARBA00022460"/>
    </source>
</evidence>
<dbReference type="PROSITE" id="PS51155">
    <property type="entry name" value="CHIT_BIND_RR_2"/>
    <property type="match status" value="1"/>
</dbReference>
<dbReference type="Pfam" id="PF00379">
    <property type="entry name" value="Chitin_bind_4"/>
    <property type="match status" value="1"/>
</dbReference>
<evidence type="ECO:0000256" key="3">
    <source>
        <dbReference type="PROSITE-ProRule" id="PRU00497"/>
    </source>
</evidence>
<dbReference type="InterPro" id="IPR050468">
    <property type="entry name" value="Cuticle_Struct_Prot"/>
</dbReference>
<protein>
    <recommendedName>
        <fullName evidence="8">Larval cuticle protein LCP-22</fullName>
    </recommendedName>
</protein>
<dbReference type="AlphaFoldDB" id="A0A921ZPX7"/>
<dbReference type="EMBL" id="JH668807">
    <property type="protein sequence ID" value="KAG6462045.1"/>
    <property type="molecule type" value="Genomic_DNA"/>
</dbReference>
<sequence>MKPYKSEKIHIKQHQSANSSSLAIMKLIITFAAVMAVAAAQFPGFGPLNIPQYVRPTIPPPPPPRPSPASISVSRVSNSDQNANIIRYENEIYPDGRYNYAYETDNGIAAQEEGVPRDFGGNPPVRPDVAQGSFAWTSPEGVPIAISYIADENGYQPSGDAIPTPHPIPEAILKALDYISRNPPQQKKK</sequence>
<keyword evidence="2" id="KW-0732">Signal</keyword>
<evidence type="ECO:0000256" key="5">
    <source>
        <dbReference type="SAM" id="Phobius"/>
    </source>
</evidence>
<keyword evidence="7" id="KW-1185">Reference proteome</keyword>
<evidence type="ECO:0008006" key="8">
    <source>
        <dbReference type="Google" id="ProtNLM"/>
    </source>
</evidence>
<comment type="caution">
    <text evidence="6">The sequence shown here is derived from an EMBL/GenBank/DDBJ whole genome shotgun (WGS) entry which is preliminary data.</text>
</comment>
<dbReference type="Proteomes" id="UP000791440">
    <property type="component" value="Unassembled WGS sequence"/>
</dbReference>
<evidence type="ECO:0000313" key="6">
    <source>
        <dbReference type="EMBL" id="KAG6462045.1"/>
    </source>
</evidence>
<reference evidence="6" key="1">
    <citation type="journal article" date="2016" name="Insect Biochem. Mol. Biol.">
        <title>Multifaceted biological insights from a draft genome sequence of the tobacco hornworm moth, Manduca sexta.</title>
        <authorList>
            <person name="Kanost M.R."/>
            <person name="Arrese E.L."/>
            <person name="Cao X."/>
            <person name="Chen Y.R."/>
            <person name="Chellapilla S."/>
            <person name="Goldsmith M.R."/>
            <person name="Grosse-Wilde E."/>
            <person name="Heckel D.G."/>
            <person name="Herndon N."/>
            <person name="Jiang H."/>
            <person name="Papanicolaou A."/>
            <person name="Qu J."/>
            <person name="Soulages J.L."/>
            <person name="Vogel H."/>
            <person name="Walters J."/>
            <person name="Waterhouse R.M."/>
            <person name="Ahn S.J."/>
            <person name="Almeida F.C."/>
            <person name="An C."/>
            <person name="Aqrawi P."/>
            <person name="Bretschneider A."/>
            <person name="Bryant W.B."/>
            <person name="Bucks S."/>
            <person name="Chao H."/>
            <person name="Chevignon G."/>
            <person name="Christen J.M."/>
            <person name="Clarke D.F."/>
            <person name="Dittmer N.T."/>
            <person name="Ferguson L.C.F."/>
            <person name="Garavelou S."/>
            <person name="Gordon K.H.J."/>
            <person name="Gunaratna R.T."/>
            <person name="Han Y."/>
            <person name="Hauser F."/>
            <person name="He Y."/>
            <person name="Heidel-Fischer H."/>
            <person name="Hirsh A."/>
            <person name="Hu Y."/>
            <person name="Jiang H."/>
            <person name="Kalra D."/>
            <person name="Klinner C."/>
            <person name="Konig C."/>
            <person name="Kovar C."/>
            <person name="Kroll A.R."/>
            <person name="Kuwar S.S."/>
            <person name="Lee S.L."/>
            <person name="Lehman R."/>
            <person name="Li K."/>
            <person name="Li Z."/>
            <person name="Liang H."/>
            <person name="Lovelace S."/>
            <person name="Lu Z."/>
            <person name="Mansfield J.H."/>
            <person name="McCulloch K.J."/>
            <person name="Mathew T."/>
            <person name="Morton B."/>
            <person name="Muzny D.M."/>
            <person name="Neunemann D."/>
            <person name="Ongeri F."/>
            <person name="Pauchet Y."/>
            <person name="Pu L.L."/>
            <person name="Pyrousis I."/>
            <person name="Rao X.J."/>
            <person name="Redding A."/>
            <person name="Roesel C."/>
            <person name="Sanchez-Gracia A."/>
            <person name="Schaack S."/>
            <person name="Shukla A."/>
            <person name="Tetreau G."/>
            <person name="Wang Y."/>
            <person name="Xiong G.H."/>
            <person name="Traut W."/>
            <person name="Walsh T.K."/>
            <person name="Worley K.C."/>
            <person name="Wu D."/>
            <person name="Wu W."/>
            <person name="Wu Y.Q."/>
            <person name="Zhang X."/>
            <person name="Zou Z."/>
            <person name="Zucker H."/>
            <person name="Briscoe A.D."/>
            <person name="Burmester T."/>
            <person name="Clem R.J."/>
            <person name="Feyereisen R."/>
            <person name="Grimmelikhuijzen C.J.P."/>
            <person name="Hamodrakas S.J."/>
            <person name="Hansson B.S."/>
            <person name="Huguet E."/>
            <person name="Jermiin L.S."/>
            <person name="Lan Q."/>
            <person name="Lehman H.K."/>
            <person name="Lorenzen M."/>
            <person name="Merzendorfer H."/>
            <person name="Michalopoulos I."/>
            <person name="Morton D.B."/>
            <person name="Muthukrishnan S."/>
            <person name="Oakeshott J.G."/>
            <person name="Palmer W."/>
            <person name="Park Y."/>
            <person name="Passarelli A.L."/>
            <person name="Rozas J."/>
            <person name="Schwartz L.M."/>
            <person name="Smith W."/>
            <person name="Southgate A."/>
            <person name="Vilcinskas A."/>
            <person name="Vogt R."/>
            <person name="Wang P."/>
            <person name="Werren J."/>
            <person name="Yu X.Q."/>
            <person name="Zhou J.J."/>
            <person name="Brown S.J."/>
            <person name="Scherer S.E."/>
            <person name="Richards S."/>
            <person name="Blissard G.W."/>
        </authorList>
    </citation>
    <scope>NUCLEOTIDE SEQUENCE</scope>
</reference>
<dbReference type="GO" id="GO:0008010">
    <property type="term" value="F:structural constituent of chitin-based larval cuticle"/>
    <property type="evidence" value="ECO:0007669"/>
    <property type="project" value="TreeGrafter"/>
</dbReference>
<dbReference type="PANTHER" id="PTHR10380">
    <property type="entry name" value="CUTICLE PROTEIN"/>
    <property type="match status" value="1"/>
</dbReference>
<evidence type="ECO:0000256" key="4">
    <source>
        <dbReference type="SAM" id="MobiDB-lite"/>
    </source>
</evidence>
<evidence type="ECO:0000313" key="7">
    <source>
        <dbReference type="Proteomes" id="UP000791440"/>
    </source>
</evidence>